<keyword evidence="1" id="KW-1185">Reference proteome</keyword>
<sequence length="173" mass="19620">MDCAKCDGDYAPRFLLACENENEIEAPVSKEIISLIKATSPEEYERAKSVVISGVPESTDNSLANRNSTDCRSFFKICDDLKIEAIPQFVYRIGSKKEDDHKFCRSCLRDSVNSTKLAFPQPGDEFKLKVPCAVNGCPNRVTINKQMFRYYTKYLRDKLYDAAMNGLVMNIPH</sequence>
<dbReference type="WBParaSite" id="ACRNAN_Path_1527.g5964.t1">
    <property type="protein sequence ID" value="ACRNAN_Path_1527.g5964.t1"/>
    <property type="gene ID" value="ACRNAN_Path_1527.g5964"/>
</dbReference>
<evidence type="ECO:0000313" key="2">
    <source>
        <dbReference type="WBParaSite" id="ACRNAN_Path_1527.g5964.t1"/>
    </source>
</evidence>
<dbReference type="AlphaFoldDB" id="A0A914C2I3"/>
<dbReference type="Proteomes" id="UP000887540">
    <property type="component" value="Unplaced"/>
</dbReference>
<name>A0A914C2I3_9BILA</name>
<proteinExistence type="predicted"/>
<organism evidence="1 2">
    <name type="scientific">Acrobeloides nanus</name>
    <dbReference type="NCBI Taxonomy" id="290746"/>
    <lineage>
        <taxon>Eukaryota</taxon>
        <taxon>Metazoa</taxon>
        <taxon>Ecdysozoa</taxon>
        <taxon>Nematoda</taxon>
        <taxon>Chromadorea</taxon>
        <taxon>Rhabditida</taxon>
        <taxon>Tylenchina</taxon>
        <taxon>Cephalobomorpha</taxon>
        <taxon>Cephaloboidea</taxon>
        <taxon>Cephalobidae</taxon>
        <taxon>Acrobeloides</taxon>
    </lineage>
</organism>
<protein>
    <submittedName>
        <fullName evidence="2">Uncharacterized protein</fullName>
    </submittedName>
</protein>
<accession>A0A914C2I3</accession>
<reference evidence="2" key="1">
    <citation type="submission" date="2022-11" db="UniProtKB">
        <authorList>
            <consortium name="WormBaseParasite"/>
        </authorList>
    </citation>
    <scope>IDENTIFICATION</scope>
</reference>
<evidence type="ECO:0000313" key="1">
    <source>
        <dbReference type="Proteomes" id="UP000887540"/>
    </source>
</evidence>